<evidence type="ECO:0000259" key="9">
    <source>
        <dbReference type="PROSITE" id="PS50850"/>
    </source>
</evidence>
<feature type="transmembrane region" description="Helical" evidence="8">
    <location>
        <begin position="216"/>
        <end position="239"/>
    </location>
</feature>
<name>A0A4S4AXZ6_9RHOO</name>
<comment type="caution">
    <text evidence="10">The sequence shown here is derived from an EMBL/GenBank/DDBJ whole genome shotgun (WGS) entry which is preliminary data.</text>
</comment>
<dbReference type="GO" id="GO:0042910">
    <property type="term" value="F:xenobiotic transmembrane transporter activity"/>
    <property type="evidence" value="ECO:0007669"/>
    <property type="project" value="InterPro"/>
</dbReference>
<keyword evidence="4" id="KW-1003">Cell membrane</keyword>
<feature type="transmembrane region" description="Helical" evidence="8">
    <location>
        <begin position="344"/>
        <end position="366"/>
    </location>
</feature>
<evidence type="ECO:0000256" key="8">
    <source>
        <dbReference type="RuleBase" id="RU365088"/>
    </source>
</evidence>
<sequence length="403" mass="41416">MDTQQQTVGMKTAASLALITILGPAAIDMYLAAMPQMTKDLNTDYATMQLTLTVFLLAMGAGQVVFGPVIDALGRRRPLLAGLLMFILASLWAAASTSMSAMLYARFFQGLSAALVLVTAMSSVRDIASGARATQLFALLVTIQGAAPILAPAVGGVIDVQFGWRAVMLALAIIGALALLNSAVNLPETLADEKRVALKLGSVFRTYRRLLADRRFIVPALALAAVFFFLFGYVGGASYVYQAGYGLRSDVFGFVFGGTGAAMMLGAMTSSRLARTRSAGLPALVGVAIMGGGAALALLAVLAGVGLYGIVPGLFIAVFGLGMAEPPLMSIAMASQERSLGATAALLGSGTHIIGSLATPLAGALAPVGANAWLGFLLVTALAAWILAFISARSVGHKTVSAH</sequence>
<keyword evidence="11" id="KW-1185">Reference proteome</keyword>
<evidence type="ECO:0000256" key="5">
    <source>
        <dbReference type="ARBA" id="ARBA00022692"/>
    </source>
</evidence>
<evidence type="ECO:0000256" key="4">
    <source>
        <dbReference type="ARBA" id="ARBA00022475"/>
    </source>
</evidence>
<proteinExistence type="inferred from homology"/>
<dbReference type="PROSITE" id="PS50850">
    <property type="entry name" value="MFS"/>
    <property type="match status" value="1"/>
</dbReference>
<comment type="similarity">
    <text evidence="2 8">Belongs to the major facilitator superfamily. Bcr/CmlA family.</text>
</comment>
<evidence type="ECO:0000256" key="1">
    <source>
        <dbReference type="ARBA" id="ARBA00004651"/>
    </source>
</evidence>
<organism evidence="10 11">
    <name type="scientific">Pseudothauera nasutitermitis</name>
    <dbReference type="NCBI Taxonomy" id="2565930"/>
    <lineage>
        <taxon>Bacteria</taxon>
        <taxon>Pseudomonadati</taxon>
        <taxon>Pseudomonadota</taxon>
        <taxon>Betaproteobacteria</taxon>
        <taxon>Rhodocyclales</taxon>
        <taxon>Zoogloeaceae</taxon>
        <taxon>Pseudothauera</taxon>
    </lineage>
</organism>
<feature type="transmembrane region" description="Helical" evidence="8">
    <location>
        <begin position="101"/>
        <end position="124"/>
    </location>
</feature>
<keyword evidence="7 8" id="KW-0472">Membrane</keyword>
<keyword evidence="6 8" id="KW-1133">Transmembrane helix</keyword>
<protein>
    <recommendedName>
        <fullName evidence="8">Bcr/CflA family efflux transporter</fullName>
    </recommendedName>
</protein>
<dbReference type="AlphaFoldDB" id="A0A4S4AXZ6"/>
<dbReference type="GO" id="GO:1990961">
    <property type="term" value="P:xenobiotic detoxification by transmembrane export across the plasma membrane"/>
    <property type="evidence" value="ECO:0007669"/>
    <property type="project" value="InterPro"/>
</dbReference>
<keyword evidence="3 8" id="KW-0813">Transport</keyword>
<dbReference type="InterPro" id="IPR020846">
    <property type="entry name" value="MFS_dom"/>
</dbReference>
<feature type="domain" description="Major facilitator superfamily (MFS) profile" evidence="9">
    <location>
        <begin position="12"/>
        <end position="395"/>
    </location>
</feature>
<dbReference type="Proteomes" id="UP000308430">
    <property type="component" value="Unassembled WGS sequence"/>
</dbReference>
<comment type="subcellular location">
    <subcellularLocation>
        <location evidence="8">Cell inner membrane</location>
        <topology evidence="8">Multi-pass membrane protein</topology>
    </subcellularLocation>
    <subcellularLocation>
        <location evidence="1">Cell membrane</location>
        <topology evidence="1">Multi-pass membrane protein</topology>
    </subcellularLocation>
</comment>
<evidence type="ECO:0000313" key="11">
    <source>
        <dbReference type="Proteomes" id="UP000308430"/>
    </source>
</evidence>
<dbReference type="SUPFAM" id="SSF103473">
    <property type="entry name" value="MFS general substrate transporter"/>
    <property type="match status" value="1"/>
</dbReference>
<evidence type="ECO:0000256" key="6">
    <source>
        <dbReference type="ARBA" id="ARBA00022989"/>
    </source>
</evidence>
<dbReference type="Gene3D" id="1.20.1720.10">
    <property type="entry name" value="Multidrug resistance protein D"/>
    <property type="match status" value="1"/>
</dbReference>
<feature type="transmembrane region" description="Helical" evidence="8">
    <location>
        <begin position="372"/>
        <end position="390"/>
    </location>
</feature>
<evidence type="ECO:0000313" key="10">
    <source>
        <dbReference type="EMBL" id="THF64982.1"/>
    </source>
</evidence>
<dbReference type="GO" id="GO:0005886">
    <property type="term" value="C:plasma membrane"/>
    <property type="evidence" value="ECO:0007669"/>
    <property type="project" value="UniProtKB-SubCell"/>
</dbReference>
<dbReference type="InterPro" id="IPR036259">
    <property type="entry name" value="MFS_trans_sf"/>
</dbReference>
<feature type="transmembrane region" description="Helical" evidence="8">
    <location>
        <begin position="164"/>
        <end position="186"/>
    </location>
</feature>
<reference evidence="10 11" key="1">
    <citation type="submission" date="2019-04" db="EMBL/GenBank/DDBJ databases">
        <title>Azoarcus nasutitermitis sp. nov. isolated from termite nest.</title>
        <authorList>
            <person name="Lin S.-Y."/>
            <person name="Hameed A."/>
            <person name="Hsu Y.-H."/>
            <person name="Young C.-C."/>
        </authorList>
    </citation>
    <scope>NUCLEOTIDE SEQUENCE [LARGE SCALE GENOMIC DNA]</scope>
    <source>
        <strain evidence="10 11">CC-YHH838</strain>
    </source>
</reference>
<feature type="transmembrane region" description="Helical" evidence="8">
    <location>
        <begin position="136"/>
        <end position="158"/>
    </location>
</feature>
<dbReference type="InterPro" id="IPR004812">
    <property type="entry name" value="Efflux_drug-R_Bcr/CmlA"/>
</dbReference>
<dbReference type="EMBL" id="SSOC01000004">
    <property type="protein sequence ID" value="THF64982.1"/>
    <property type="molecule type" value="Genomic_DNA"/>
</dbReference>
<keyword evidence="8" id="KW-0997">Cell inner membrane</keyword>
<feature type="transmembrane region" description="Helical" evidence="8">
    <location>
        <begin position="45"/>
        <end position="66"/>
    </location>
</feature>
<dbReference type="PANTHER" id="PTHR23502:SF132">
    <property type="entry name" value="POLYAMINE TRANSPORTER 2-RELATED"/>
    <property type="match status" value="1"/>
</dbReference>
<dbReference type="NCBIfam" id="TIGR00710">
    <property type="entry name" value="efflux_Bcr_CflA"/>
    <property type="match status" value="1"/>
</dbReference>
<gene>
    <name evidence="10" type="ORF">E6C76_10525</name>
</gene>
<accession>A0A4S4AXZ6</accession>
<feature type="transmembrane region" description="Helical" evidence="8">
    <location>
        <begin position="78"/>
        <end position="95"/>
    </location>
</feature>
<dbReference type="PANTHER" id="PTHR23502">
    <property type="entry name" value="MAJOR FACILITATOR SUPERFAMILY"/>
    <property type="match status" value="1"/>
</dbReference>
<feature type="transmembrane region" description="Helical" evidence="8">
    <location>
        <begin position="251"/>
        <end position="269"/>
    </location>
</feature>
<evidence type="ECO:0000256" key="2">
    <source>
        <dbReference type="ARBA" id="ARBA00006236"/>
    </source>
</evidence>
<dbReference type="Pfam" id="PF07690">
    <property type="entry name" value="MFS_1"/>
    <property type="match status" value="1"/>
</dbReference>
<dbReference type="CDD" id="cd17320">
    <property type="entry name" value="MFS_MdfA_MDR_like"/>
    <property type="match status" value="1"/>
</dbReference>
<feature type="transmembrane region" description="Helical" evidence="8">
    <location>
        <begin position="307"/>
        <end position="324"/>
    </location>
</feature>
<feature type="transmembrane region" description="Helical" evidence="8">
    <location>
        <begin position="281"/>
        <end position="301"/>
    </location>
</feature>
<evidence type="ECO:0000256" key="3">
    <source>
        <dbReference type="ARBA" id="ARBA00022448"/>
    </source>
</evidence>
<keyword evidence="5 8" id="KW-0812">Transmembrane</keyword>
<dbReference type="InterPro" id="IPR011701">
    <property type="entry name" value="MFS"/>
</dbReference>
<feature type="transmembrane region" description="Helical" evidence="8">
    <location>
        <begin position="12"/>
        <end position="33"/>
    </location>
</feature>
<evidence type="ECO:0000256" key="7">
    <source>
        <dbReference type="ARBA" id="ARBA00023136"/>
    </source>
</evidence>
<dbReference type="OrthoDB" id="9814303at2"/>